<organism evidence="1 2">
    <name type="scientific">Mucilaginibacter aquariorum</name>
    <dbReference type="NCBI Taxonomy" id="2967225"/>
    <lineage>
        <taxon>Bacteria</taxon>
        <taxon>Pseudomonadati</taxon>
        <taxon>Bacteroidota</taxon>
        <taxon>Sphingobacteriia</taxon>
        <taxon>Sphingobacteriales</taxon>
        <taxon>Sphingobacteriaceae</taxon>
        <taxon>Mucilaginibacter</taxon>
    </lineage>
</organism>
<dbReference type="Proteomes" id="UP001204376">
    <property type="component" value="Unassembled WGS sequence"/>
</dbReference>
<gene>
    <name evidence="1" type="ORF">NPE20_08070</name>
</gene>
<reference evidence="1 2" key="1">
    <citation type="submission" date="2022-07" db="EMBL/GenBank/DDBJ databases">
        <title>Mucilaginibacter sp. JC4.</title>
        <authorList>
            <person name="Le V."/>
            <person name="Ko S.-R."/>
            <person name="Ahn C.-Y."/>
            <person name="Oh H.-M."/>
        </authorList>
    </citation>
    <scope>NUCLEOTIDE SEQUENCE [LARGE SCALE GENOMIC DNA]</scope>
    <source>
        <strain evidence="1 2">JC4</strain>
    </source>
</reference>
<evidence type="ECO:0000313" key="1">
    <source>
        <dbReference type="EMBL" id="MCQ6957909.1"/>
    </source>
</evidence>
<dbReference type="RefSeq" id="WP_256538099.1">
    <property type="nucleotide sequence ID" value="NZ_JANHOH010000001.1"/>
</dbReference>
<comment type="caution">
    <text evidence="1">The sequence shown here is derived from an EMBL/GenBank/DDBJ whole genome shotgun (WGS) entry which is preliminary data.</text>
</comment>
<evidence type="ECO:0000313" key="2">
    <source>
        <dbReference type="Proteomes" id="UP001204376"/>
    </source>
</evidence>
<sequence length="73" mass="8428">MSTIKLTADKLAEIASEYFKDLFTSMDFAVQTVPVDVLRFTGSVANRKIFHSFILLEWVKSFDEGIEYNELEM</sequence>
<evidence type="ECO:0008006" key="3">
    <source>
        <dbReference type="Google" id="ProtNLM"/>
    </source>
</evidence>
<keyword evidence="2" id="KW-1185">Reference proteome</keyword>
<accession>A0ABT1SZY7</accession>
<name>A0ABT1SZY7_9SPHI</name>
<protein>
    <recommendedName>
        <fullName evidence="3">Nuclear transport factor 2 family protein</fullName>
    </recommendedName>
</protein>
<dbReference type="EMBL" id="JANHOH010000001">
    <property type="protein sequence ID" value="MCQ6957909.1"/>
    <property type="molecule type" value="Genomic_DNA"/>
</dbReference>
<proteinExistence type="predicted"/>